<organism evidence="2 3">
    <name type="scientific">Croceibacterium salegens</name>
    <dbReference type="NCBI Taxonomy" id="1737568"/>
    <lineage>
        <taxon>Bacteria</taxon>
        <taxon>Pseudomonadati</taxon>
        <taxon>Pseudomonadota</taxon>
        <taxon>Alphaproteobacteria</taxon>
        <taxon>Sphingomonadales</taxon>
        <taxon>Erythrobacteraceae</taxon>
        <taxon>Croceibacterium</taxon>
    </lineage>
</organism>
<dbReference type="InterPro" id="IPR011051">
    <property type="entry name" value="RmlC_Cupin_sf"/>
</dbReference>
<name>A0A6I4ST95_9SPHN</name>
<feature type="domain" description="Cupin type-2" evidence="1">
    <location>
        <begin position="91"/>
        <end position="146"/>
    </location>
</feature>
<evidence type="ECO:0000313" key="2">
    <source>
        <dbReference type="EMBL" id="MXO58227.1"/>
    </source>
</evidence>
<dbReference type="Pfam" id="PF07883">
    <property type="entry name" value="Cupin_2"/>
    <property type="match status" value="1"/>
</dbReference>
<sequence length="171" mass="18454">MAVTPPRVVTGHDADGKSVILSDGLPPQEHPMHGAGVGADFLEIWSSAEAVPSLTSTPDAEPSLRPFTIMPPTGHLIRMIELCPPSMGGRRTVMHRTRTLDYAVVLEGEVVLVLDDSVTVLGPGAIVVQRGTDHAWENRSDAVTRMAFFHIAAEFSDELLAKLPQPLDLME</sequence>
<evidence type="ECO:0000259" key="1">
    <source>
        <dbReference type="Pfam" id="PF07883"/>
    </source>
</evidence>
<gene>
    <name evidence="2" type="ORF">GRI89_01530</name>
</gene>
<dbReference type="InterPro" id="IPR013096">
    <property type="entry name" value="Cupin_2"/>
</dbReference>
<protein>
    <submittedName>
        <fullName evidence="2">Cupin domain-containing protein</fullName>
    </submittedName>
</protein>
<dbReference type="EMBL" id="WTYM01000022">
    <property type="protein sequence ID" value="MXO58227.1"/>
    <property type="molecule type" value="Genomic_DNA"/>
</dbReference>
<evidence type="ECO:0000313" key="3">
    <source>
        <dbReference type="Proteomes" id="UP000433652"/>
    </source>
</evidence>
<proteinExistence type="predicted"/>
<dbReference type="Gene3D" id="2.20.70.150">
    <property type="match status" value="1"/>
</dbReference>
<accession>A0A6I4ST95</accession>
<dbReference type="InterPro" id="IPR014710">
    <property type="entry name" value="RmlC-like_jellyroll"/>
</dbReference>
<comment type="caution">
    <text evidence="2">The sequence shown here is derived from an EMBL/GenBank/DDBJ whole genome shotgun (WGS) entry which is preliminary data.</text>
</comment>
<dbReference type="Proteomes" id="UP000433652">
    <property type="component" value="Unassembled WGS sequence"/>
</dbReference>
<dbReference type="SUPFAM" id="SSF51182">
    <property type="entry name" value="RmlC-like cupins"/>
    <property type="match status" value="1"/>
</dbReference>
<keyword evidence="3" id="KW-1185">Reference proteome</keyword>
<dbReference type="PANTHER" id="PTHR36156:SF2">
    <property type="entry name" value="CUPIN TYPE-2 DOMAIN-CONTAINING PROTEIN"/>
    <property type="match status" value="1"/>
</dbReference>
<dbReference type="Gene3D" id="2.60.120.10">
    <property type="entry name" value="Jelly Rolls"/>
    <property type="match status" value="1"/>
</dbReference>
<dbReference type="AlphaFoldDB" id="A0A6I4ST95"/>
<dbReference type="InterPro" id="IPR047142">
    <property type="entry name" value="OryJ/VirC-like"/>
</dbReference>
<reference evidence="2 3" key="1">
    <citation type="submission" date="2019-12" db="EMBL/GenBank/DDBJ databases">
        <title>Genomic-based taxomic classification of the family Erythrobacteraceae.</title>
        <authorList>
            <person name="Xu L."/>
        </authorList>
    </citation>
    <scope>NUCLEOTIDE SEQUENCE [LARGE SCALE GENOMIC DNA]</scope>
    <source>
        <strain evidence="2 3">MCCC 1K01500</strain>
    </source>
</reference>
<dbReference type="OrthoDB" id="5290459at2"/>
<dbReference type="RefSeq" id="WP_159791513.1">
    <property type="nucleotide sequence ID" value="NZ_WTYM01000022.1"/>
</dbReference>
<dbReference type="PANTHER" id="PTHR36156">
    <property type="entry name" value="SLR2101 PROTEIN"/>
    <property type="match status" value="1"/>
</dbReference>